<evidence type="ECO:0000313" key="6">
    <source>
        <dbReference type="EMBL" id="QQG37287.1"/>
    </source>
</evidence>
<gene>
    <name evidence="6" type="ORF">HYS17_05875</name>
</gene>
<feature type="transmembrane region" description="Helical" evidence="5">
    <location>
        <begin position="202"/>
        <end position="224"/>
    </location>
</feature>
<protein>
    <recommendedName>
        <fullName evidence="5">Probable membrane transporter protein</fullName>
    </recommendedName>
</protein>
<accession>A0A7T5R4C5</accession>
<dbReference type="Proteomes" id="UP000595362">
    <property type="component" value="Chromosome"/>
</dbReference>
<evidence type="ECO:0000256" key="3">
    <source>
        <dbReference type="ARBA" id="ARBA00022989"/>
    </source>
</evidence>
<evidence type="ECO:0000256" key="4">
    <source>
        <dbReference type="ARBA" id="ARBA00023136"/>
    </source>
</evidence>
<name>A0A7T5R4C5_9BACT</name>
<dbReference type="PANTHER" id="PTHR43701">
    <property type="entry name" value="MEMBRANE TRANSPORTER PROTEIN MJ0441-RELATED"/>
    <property type="match status" value="1"/>
</dbReference>
<keyword evidence="5" id="KW-1003">Cell membrane</keyword>
<proteinExistence type="inferred from homology"/>
<feature type="transmembrane region" description="Helical" evidence="5">
    <location>
        <begin position="69"/>
        <end position="86"/>
    </location>
</feature>
<dbReference type="PANTHER" id="PTHR43701:SF5">
    <property type="entry name" value="MEMBRANE TRANSPORTER PROTEIN-RELATED"/>
    <property type="match status" value="1"/>
</dbReference>
<dbReference type="InterPro" id="IPR051598">
    <property type="entry name" value="TSUP/Inactive_protease-like"/>
</dbReference>
<dbReference type="Pfam" id="PF01925">
    <property type="entry name" value="TauE"/>
    <property type="match status" value="1"/>
</dbReference>
<evidence type="ECO:0000256" key="5">
    <source>
        <dbReference type="RuleBase" id="RU363041"/>
    </source>
</evidence>
<keyword evidence="4 5" id="KW-0472">Membrane</keyword>
<comment type="subcellular location">
    <subcellularLocation>
        <location evidence="5">Cell membrane</location>
        <topology evidence="5">Multi-pass membrane protein</topology>
    </subcellularLocation>
    <subcellularLocation>
        <location evidence="1">Membrane</location>
        <topology evidence="1">Multi-pass membrane protein</topology>
    </subcellularLocation>
</comment>
<dbReference type="EMBL" id="CP066681">
    <property type="protein sequence ID" value="QQG37287.1"/>
    <property type="molecule type" value="Genomic_DNA"/>
</dbReference>
<feature type="transmembrane region" description="Helical" evidence="5">
    <location>
        <begin position="92"/>
        <end position="109"/>
    </location>
</feature>
<keyword evidence="3 5" id="KW-1133">Transmembrane helix</keyword>
<evidence type="ECO:0000313" key="7">
    <source>
        <dbReference type="Proteomes" id="UP000595362"/>
    </source>
</evidence>
<sequence>MLLSVLFLMTAALYATVGFGGGSTYTALLALAETDYRILPVLSLICNIIVVSGGVYRFARAHHFDLRQALPWTVISVPMAWLGGYLHISEKLFIGVLGLSLLGAGFLVLMQKQGEPHNNGARRAARYNVLMPVAAGGGLGFVSGITGIGGGIFLAPVLYLLRWDSPRMISGTCSFFILVNSLAGLTGQFMKLESPQDIYESLLSFWMLFPAVLIGGQLGSYMGAMRLDQRYIRIMTALLMLYVAIRLLWRWWGMD</sequence>
<organism evidence="6 7">
    <name type="scientific">Micavibrio aeruginosavorus</name>
    <dbReference type="NCBI Taxonomy" id="349221"/>
    <lineage>
        <taxon>Bacteria</taxon>
        <taxon>Pseudomonadati</taxon>
        <taxon>Bdellovibrionota</taxon>
        <taxon>Bdellovibrionia</taxon>
        <taxon>Bdellovibrionales</taxon>
        <taxon>Pseudobdellovibrionaceae</taxon>
        <taxon>Micavibrio</taxon>
    </lineage>
</organism>
<keyword evidence="2 5" id="KW-0812">Transmembrane</keyword>
<feature type="transmembrane region" description="Helical" evidence="5">
    <location>
        <begin position="168"/>
        <end position="190"/>
    </location>
</feature>
<feature type="transmembrane region" description="Helical" evidence="5">
    <location>
        <begin position="230"/>
        <end position="249"/>
    </location>
</feature>
<reference evidence="6 7" key="1">
    <citation type="submission" date="2020-07" db="EMBL/GenBank/DDBJ databases">
        <title>Huge and variable diversity of episymbiotic CPR bacteria and DPANN archaea in groundwater ecosystems.</title>
        <authorList>
            <person name="He C.Y."/>
            <person name="Keren R."/>
            <person name="Whittaker M."/>
            <person name="Farag I.F."/>
            <person name="Doudna J."/>
            <person name="Cate J.H.D."/>
            <person name="Banfield J.F."/>
        </authorList>
    </citation>
    <scope>NUCLEOTIDE SEQUENCE [LARGE SCALE GENOMIC DNA]</scope>
    <source>
        <strain evidence="6">NC_groundwater_70_Ag_B-0.1um_54_66</strain>
    </source>
</reference>
<dbReference type="AlphaFoldDB" id="A0A7T5R4C5"/>
<feature type="transmembrane region" description="Helical" evidence="5">
    <location>
        <begin position="36"/>
        <end position="57"/>
    </location>
</feature>
<evidence type="ECO:0000256" key="1">
    <source>
        <dbReference type="ARBA" id="ARBA00004141"/>
    </source>
</evidence>
<dbReference type="InterPro" id="IPR002781">
    <property type="entry name" value="TM_pro_TauE-like"/>
</dbReference>
<dbReference type="GO" id="GO:0005886">
    <property type="term" value="C:plasma membrane"/>
    <property type="evidence" value="ECO:0007669"/>
    <property type="project" value="UniProtKB-SubCell"/>
</dbReference>
<evidence type="ECO:0000256" key="2">
    <source>
        <dbReference type="ARBA" id="ARBA00022692"/>
    </source>
</evidence>
<comment type="similarity">
    <text evidence="5">Belongs to the 4-toluene sulfonate uptake permease (TSUP) (TC 2.A.102) family.</text>
</comment>
<feature type="transmembrane region" description="Helical" evidence="5">
    <location>
        <begin position="129"/>
        <end position="162"/>
    </location>
</feature>